<keyword evidence="2" id="KW-1185">Reference proteome</keyword>
<dbReference type="RefSeq" id="YP_010359556.1">
    <property type="nucleotide sequence ID" value="NC_062774.1"/>
</dbReference>
<organism evidence="1 2">
    <name type="scientific">uncultured phage cr54_1</name>
    <dbReference type="NCBI Taxonomy" id="2986398"/>
    <lineage>
        <taxon>Viruses</taxon>
        <taxon>Duplodnaviria</taxon>
        <taxon>Heunggongvirae</taxon>
        <taxon>Uroviricota</taxon>
        <taxon>Caudoviricetes</taxon>
        <taxon>Crassvirales</taxon>
        <taxon>Intestiviridae</taxon>
        <taxon>Churivirinae</taxon>
        <taxon>Jahgtovirus</taxon>
        <taxon>Jahgtovirus intestinalis</taxon>
    </lineage>
</organism>
<sequence length="55" mass="6530">MKNLKILAKKLLKIKDKKVIPKCSNCERWGTMECPNSFYCYSTKTKPFFKPKQDE</sequence>
<dbReference type="EMBL" id="MZ130484">
    <property type="protein sequence ID" value="QWM89984.1"/>
    <property type="molecule type" value="Genomic_DNA"/>
</dbReference>
<proteinExistence type="predicted"/>
<evidence type="ECO:0000313" key="2">
    <source>
        <dbReference type="Proteomes" id="UP000827440"/>
    </source>
</evidence>
<name>A0AAE7RXM3_9CAUD</name>
<reference evidence="1 2" key="1">
    <citation type="submission" date="2021-04" db="EMBL/GenBank/DDBJ databases">
        <authorList>
            <person name="Shkoporov A.N."/>
            <person name="Stockdale S.R."/>
            <person name="Guerin E."/>
            <person name="Ross R.P."/>
            <person name="Hill C."/>
        </authorList>
    </citation>
    <scope>NUCLEOTIDE SEQUENCE [LARGE SCALE GENOMIC DNA]</scope>
    <source>
        <strain evidence="2">cr54_1</strain>
    </source>
</reference>
<gene>
    <name evidence="1" type="primary">gp_20529</name>
</gene>
<dbReference type="GeneID" id="75691038"/>
<dbReference type="KEGG" id="vg:75691038"/>
<dbReference type="Proteomes" id="UP000827440">
    <property type="component" value="Segment"/>
</dbReference>
<accession>A0AAE7RXM3</accession>
<evidence type="ECO:0000313" key="1">
    <source>
        <dbReference type="EMBL" id="QWM89984.1"/>
    </source>
</evidence>
<protein>
    <submittedName>
        <fullName evidence="1">Uncharacterized protein</fullName>
    </submittedName>
</protein>